<dbReference type="EMBL" id="QGNW01000724">
    <property type="protein sequence ID" value="RVW64205.1"/>
    <property type="molecule type" value="Genomic_DNA"/>
</dbReference>
<name>A0A438FWB4_VITVI</name>
<accession>A0A438FWB4</accession>
<proteinExistence type="predicted"/>
<organism evidence="1 2">
    <name type="scientific">Vitis vinifera</name>
    <name type="common">Grape</name>
    <dbReference type="NCBI Taxonomy" id="29760"/>
    <lineage>
        <taxon>Eukaryota</taxon>
        <taxon>Viridiplantae</taxon>
        <taxon>Streptophyta</taxon>
        <taxon>Embryophyta</taxon>
        <taxon>Tracheophyta</taxon>
        <taxon>Spermatophyta</taxon>
        <taxon>Magnoliopsida</taxon>
        <taxon>eudicotyledons</taxon>
        <taxon>Gunneridae</taxon>
        <taxon>Pentapetalae</taxon>
        <taxon>rosids</taxon>
        <taxon>Vitales</taxon>
        <taxon>Vitaceae</taxon>
        <taxon>Viteae</taxon>
        <taxon>Vitis</taxon>
    </lineage>
</organism>
<evidence type="ECO:0000313" key="1">
    <source>
        <dbReference type="EMBL" id="RVW64205.1"/>
    </source>
</evidence>
<dbReference type="Proteomes" id="UP000288805">
    <property type="component" value="Unassembled WGS sequence"/>
</dbReference>
<protein>
    <submittedName>
        <fullName evidence="1">Uncharacterized protein</fullName>
    </submittedName>
</protein>
<gene>
    <name evidence="1" type="ORF">CK203_046380</name>
</gene>
<evidence type="ECO:0000313" key="2">
    <source>
        <dbReference type="Proteomes" id="UP000288805"/>
    </source>
</evidence>
<reference evidence="1 2" key="1">
    <citation type="journal article" date="2018" name="PLoS Genet.">
        <title>Population sequencing reveals clonal diversity and ancestral inbreeding in the grapevine cultivar Chardonnay.</title>
        <authorList>
            <person name="Roach M.J."/>
            <person name="Johnson D.L."/>
            <person name="Bohlmann J."/>
            <person name="van Vuuren H.J."/>
            <person name="Jones S.J."/>
            <person name="Pretorius I.S."/>
            <person name="Schmidt S.A."/>
            <person name="Borneman A.R."/>
        </authorList>
    </citation>
    <scope>NUCLEOTIDE SEQUENCE [LARGE SCALE GENOMIC DNA]</scope>
    <source>
        <strain evidence="2">cv. Chardonnay</strain>
        <tissue evidence="1">Leaf</tissue>
    </source>
</reference>
<dbReference type="AlphaFoldDB" id="A0A438FWB4"/>
<sequence>MRNYHRQNLLENLCNLEELVVEDRPEINSIVTHDVPAEDLLCAISGLIPGASVHEAAIPGLQPAHSSLMNASKLSLNLELFQITADCVMLGCEEKDT</sequence>
<comment type="caution">
    <text evidence="1">The sequence shown here is derived from an EMBL/GenBank/DDBJ whole genome shotgun (WGS) entry which is preliminary data.</text>
</comment>